<keyword evidence="2" id="KW-1185">Reference proteome</keyword>
<reference evidence="1" key="1">
    <citation type="journal article" date="2021" name="New Phytol.">
        <title>Evolutionary innovations through gain and loss of genes in the ectomycorrhizal Boletales.</title>
        <authorList>
            <person name="Wu G."/>
            <person name="Miyauchi S."/>
            <person name="Morin E."/>
            <person name="Kuo A."/>
            <person name="Drula E."/>
            <person name="Varga T."/>
            <person name="Kohler A."/>
            <person name="Feng B."/>
            <person name="Cao Y."/>
            <person name="Lipzen A."/>
            <person name="Daum C."/>
            <person name="Hundley H."/>
            <person name="Pangilinan J."/>
            <person name="Johnson J."/>
            <person name="Barry K."/>
            <person name="LaButti K."/>
            <person name="Ng V."/>
            <person name="Ahrendt S."/>
            <person name="Min B."/>
            <person name="Choi I.G."/>
            <person name="Park H."/>
            <person name="Plett J.M."/>
            <person name="Magnuson J."/>
            <person name="Spatafora J.W."/>
            <person name="Nagy L.G."/>
            <person name="Henrissat B."/>
            <person name="Grigoriev I.V."/>
            <person name="Yang Z.L."/>
            <person name="Xu J."/>
            <person name="Martin F.M."/>
        </authorList>
    </citation>
    <scope>NUCLEOTIDE SEQUENCE</scope>
    <source>
        <strain evidence="1">KKN 215</strain>
    </source>
</reference>
<proteinExistence type="predicted"/>
<protein>
    <submittedName>
        <fullName evidence="1">Uncharacterized protein</fullName>
    </submittedName>
</protein>
<sequence length="88" mass="9703">MFGFLKTFKKAMSCAARFDEGYTSGYQQILSHDSTTEEQQVLPAFTPDDVEFITGLDDLNLSEYGYSSMMEASYVGVEASGIDTQDSS</sequence>
<dbReference type="Proteomes" id="UP000813824">
    <property type="component" value="Unassembled WGS sequence"/>
</dbReference>
<dbReference type="EMBL" id="JAEVFJ010000065">
    <property type="protein sequence ID" value="KAH8077242.1"/>
    <property type="molecule type" value="Genomic_DNA"/>
</dbReference>
<comment type="caution">
    <text evidence="1">The sequence shown here is derived from an EMBL/GenBank/DDBJ whole genome shotgun (WGS) entry which is preliminary data.</text>
</comment>
<accession>A0A8K0UD28</accession>
<organism evidence="1 2">
    <name type="scientific">Cristinia sonorae</name>
    <dbReference type="NCBI Taxonomy" id="1940300"/>
    <lineage>
        <taxon>Eukaryota</taxon>
        <taxon>Fungi</taxon>
        <taxon>Dikarya</taxon>
        <taxon>Basidiomycota</taxon>
        <taxon>Agaricomycotina</taxon>
        <taxon>Agaricomycetes</taxon>
        <taxon>Agaricomycetidae</taxon>
        <taxon>Agaricales</taxon>
        <taxon>Pleurotineae</taxon>
        <taxon>Stephanosporaceae</taxon>
        <taxon>Cristinia</taxon>
    </lineage>
</organism>
<dbReference type="AlphaFoldDB" id="A0A8K0UD28"/>
<evidence type="ECO:0000313" key="2">
    <source>
        <dbReference type="Proteomes" id="UP000813824"/>
    </source>
</evidence>
<evidence type="ECO:0000313" key="1">
    <source>
        <dbReference type="EMBL" id="KAH8077242.1"/>
    </source>
</evidence>
<name>A0A8K0UD28_9AGAR</name>
<gene>
    <name evidence="1" type="ORF">BXZ70DRAFT_1012983</name>
</gene>